<organism evidence="2 3">
    <name type="scientific">Caballeronia choica</name>
    <dbReference type="NCBI Taxonomy" id="326476"/>
    <lineage>
        <taxon>Bacteria</taxon>
        <taxon>Pseudomonadati</taxon>
        <taxon>Pseudomonadota</taxon>
        <taxon>Betaproteobacteria</taxon>
        <taxon>Burkholderiales</taxon>
        <taxon>Burkholderiaceae</taxon>
        <taxon>Caballeronia</taxon>
    </lineage>
</organism>
<gene>
    <name evidence="2" type="ORF">AWB68_07431</name>
</gene>
<evidence type="ECO:0000256" key="1">
    <source>
        <dbReference type="SAM" id="MobiDB-lite"/>
    </source>
</evidence>
<dbReference type="Proteomes" id="UP000054770">
    <property type="component" value="Unassembled WGS sequence"/>
</dbReference>
<protein>
    <submittedName>
        <fullName evidence="2">Uncharacterized protein</fullName>
    </submittedName>
</protein>
<dbReference type="AlphaFoldDB" id="A0A158KVX8"/>
<proteinExistence type="predicted"/>
<dbReference type="EMBL" id="FCON02000168">
    <property type="protein sequence ID" value="SAL84760.1"/>
    <property type="molecule type" value="Genomic_DNA"/>
</dbReference>
<keyword evidence="3" id="KW-1185">Reference proteome</keyword>
<evidence type="ECO:0000313" key="2">
    <source>
        <dbReference type="EMBL" id="SAL84760.1"/>
    </source>
</evidence>
<dbReference type="RefSeq" id="WP_087649252.1">
    <property type="nucleotide sequence ID" value="NZ_FCON02000168.1"/>
</dbReference>
<sequence length="97" mass="10523">MEMVIVAAVIVVALGAYATFTLADLLPQDVLAKNETHGRFAHLGEETEPAPEPAPLHGRGRERTAVRGGASYRRRGRVCSYSRNGAVGRRLLRNPAE</sequence>
<dbReference type="OrthoDB" id="9135937at2"/>
<name>A0A158KVX8_9BURK</name>
<evidence type="ECO:0000313" key="3">
    <source>
        <dbReference type="Proteomes" id="UP000054770"/>
    </source>
</evidence>
<comment type="caution">
    <text evidence="2">The sequence shown here is derived from an EMBL/GenBank/DDBJ whole genome shotgun (WGS) entry which is preliminary data.</text>
</comment>
<accession>A0A158KVX8</accession>
<reference evidence="2" key="1">
    <citation type="submission" date="2016-01" db="EMBL/GenBank/DDBJ databases">
        <authorList>
            <person name="Peeters C."/>
        </authorList>
    </citation>
    <scope>NUCLEOTIDE SEQUENCE [LARGE SCALE GENOMIC DNA]</scope>
    <source>
        <strain evidence="2">LMG 22940</strain>
    </source>
</reference>
<feature type="region of interest" description="Disordered" evidence="1">
    <location>
        <begin position="40"/>
        <end position="71"/>
    </location>
</feature>